<reference evidence="8" key="1">
    <citation type="submission" date="2008-10" db="EMBL/GenBank/DDBJ databases">
        <title>Complete sequence of Desulfovibrio vulgaris str. 'Miyazaki F'.</title>
        <authorList>
            <person name="Lucas S."/>
            <person name="Copeland A."/>
            <person name="Lapidus A."/>
            <person name="Glavina del Rio T."/>
            <person name="Dalin E."/>
            <person name="Tice H."/>
            <person name="Bruce D."/>
            <person name="Goodwin L."/>
            <person name="Pitluck S."/>
            <person name="Sims D."/>
            <person name="Brettin T."/>
            <person name="Detter J.C."/>
            <person name="Han C."/>
            <person name="Larimer F."/>
            <person name="Land M."/>
            <person name="Hauser L."/>
            <person name="Kyrpides N."/>
            <person name="Mikhailova N."/>
            <person name="Hazen T.C."/>
            <person name="Richardson P."/>
        </authorList>
    </citation>
    <scope>NUCLEOTIDE SEQUENCE</scope>
    <source>
        <strain evidence="8">Miyazaki F</strain>
    </source>
</reference>
<dbReference type="AlphaFoldDB" id="B8DJ50"/>
<evidence type="ECO:0000256" key="3">
    <source>
        <dbReference type="ARBA" id="ARBA00022729"/>
    </source>
</evidence>
<dbReference type="SUPFAM" id="SSF53822">
    <property type="entry name" value="Periplasmic binding protein-like I"/>
    <property type="match status" value="1"/>
</dbReference>
<name>B8DJ50_NITV9</name>
<dbReference type="Pfam" id="PF13458">
    <property type="entry name" value="Peripla_BP_6"/>
    <property type="match status" value="1"/>
</dbReference>
<keyword evidence="8" id="KW-0675">Receptor</keyword>
<dbReference type="PANTHER" id="PTHR30483:SF6">
    <property type="entry name" value="PERIPLASMIC BINDING PROTEIN OF ABC TRANSPORTER FOR NATURAL AMINO ACIDS"/>
    <property type="match status" value="1"/>
</dbReference>
<dbReference type="InterPro" id="IPR028082">
    <property type="entry name" value="Peripla_BP_I"/>
</dbReference>
<keyword evidence="2" id="KW-0813">Transport</keyword>
<dbReference type="eggNOG" id="COG0683">
    <property type="taxonomic scope" value="Bacteria"/>
</dbReference>
<feature type="domain" description="Leucine-binding protein" evidence="7">
    <location>
        <begin position="69"/>
        <end position="405"/>
    </location>
</feature>
<dbReference type="InterPro" id="IPR000709">
    <property type="entry name" value="Leu_Ile_Val-bd"/>
</dbReference>
<protein>
    <submittedName>
        <fullName evidence="8">Extracellular ligand-binding receptor</fullName>
    </submittedName>
</protein>
<sequence length="413" mass="43624">MAQPDHAAPGQGSVPTPGHTTAHENGPNRGIQTGRGPWFSRRVVLVAVAVAAVGTVLAIALGLLREPPTLRIGFVGQLEGLTSDLGVQGRNGAQLAVEHLNAAGGVAGRRLELVAEHDGNTPEEARAAATRLLARKVQAGVGHMTSGQTVAALPLWEAAGVPLISPTTSAPALEGREDGFFRVIPANTIWAEALAVYAHSTGLREMAVVRETANAPFSTPFAEAFAARFRELGGTVTADLPYAAADRKEFAQALRHARQSAASGVLLVCPARDVAMAAQGFHRDGFFPALFSSSWGYTRELLLAGGSDVEGIVFAHAYAADLDDDSFRNFQAAYTARFGWMPNFAAAFGYEAVMVLGDALARAGGDPARLRETLPEVRNLTGVLGPISLDRYGDVHRRSFILTIRDGEFATLQ</sequence>
<evidence type="ECO:0000256" key="5">
    <source>
        <dbReference type="SAM" id="MobiDB-lite"/>
    </source>
</evidence>
<dbReference type="OrthoDB" id="9783240at2"/>
<keyword evidence="6" id="KW-1133">Transmembrane helix</keyword>
<evidence type="ECO:0000259" key="7">
    <source>
        <dbReference type="Pfam" id="PF13458"/>
    </source>
</evidence>
<feature type="region of interest" description="Disordered" evidence="5">
    <location>
        <begin position="1"/>
        <end position="34"/>
    </location>
</feature>
<gene>
    <name evidence="8" type="ordered locus">DvMF_2773</name>
</gene>
<dbReference type="InterPro" id="IPR028081">
    <property type="entry name" value="Leu-bd"/>
</dbReference>
<evidence type="ECO:0000256" key="2">
    <source>
        <dbReference type="ARBA" id="ARBA00022448"/>
    </source>
</evidence>
<keyword evidence="6" id="KW-0472">Membrane</keyword>
<dbReference type="STRING" id="883.DvMF_2773"/>
<keyword evidence="3" id="KW-0732">Signal</keyword>
<dbReference type="HOGENOM" id="CLU_027128_6_3_7"/>
<dbReference type="EMBL" id="CP001197">
    <property type="protein sequence ID" value="ACL09711.1"/>
    <property type="molecule type" value="Genomic_DNA"/>
</dbReference>
<dbReference type="PANTHER" id="PTHR30483">
    <property type="entry name" value="LEUCINE-SPECIFIC-BINDING PROTEIN"/>
    <property type="match status" value="1"/>
</dbReference>
<evidence type="ECO:0000256" key="4">
    <source>
        <dbReference type="ARBA" id="ARBA00022970"/>
    </source>
</evidence>
<evidence type="ECO:0000313" key="8">
    <source>
        <dbReference type="EMBL" id="ACL09711.1"/>
    </source>
</evidence>
<dbReference type="Gene3D" id="3.40.50.2300">
    <property type="match status" value="2"/>
</dbReference>
<dbReference type="GO" id="GO:0006865">
    <property type="term" value="P:amino acid transport"/>
    <property type="evidence" value="ECO:0007669"/>
    <property type="project" value="UniProtKB-KW"/>
</dbReference>
<keyword evidence="4" id="KW-0029">Amino-acid transport</keyword>
<evidence type="ECO:0000256" key="1">
    <source>
        <dbReference type="ARBA" id="ARBA00010062"/>
    </source>
</evidence>
<proteinExistence type="inferred from homology"/>
<dbReference type="PRINTS" id="PR00337">
    <property type="entry name" value="LEUILEVALBP"/>
</dbReference>
<dbReference type="KEGG" id="dvm:DvMF_2773"/>
<organism evidence="8">
    <name type="scientific">Nitratidesulfovibrio vulgaris (strain DSM 19637 / Miyazaki F)</name>
    <name type="common">Desulfovibrio vulgaris</name>
    <dbReference type="NCBI Taxonomy" id="883"/>
    <lineage>
        <taxon>Bacteria</taxon>
        <taxon>Pseudomonadati</taxon>
        <taxon>Thermodesulfobacteriota</taxon>
        <taxon>Desulfovibrionia</taxon>
        <taxon>Desulfovibrionales</taxon>
        <taxon>Desulfovibrionaceae</taxon>
        <taxon>Nitratidesulfovibrio</taxon>
    </lineage>
</organism>
<feature type="transmembrane region" description="Helical" evidence="6">
    <location>
        <begin position="43"/>
        <end position="64"/>
    </location>
</feature>
<accession>B8DJ50</accession>
<comment type="similarity">
    <text evidence="1">Belongs to the leucine-binding protein family.</text>
</comment>
<keyword evidence="6" id="KW-0812">Transmembrane</keyword>
<evidence type="ECO:0000256" key="6">
    <source>
        <dbReference type="SAM" id="Phobius"/>
    </source>
</evidence>
<dbReference type="InterPro" id="IPR051010">
    <property type="entry name" value="BCAA_transport"/>
</dbReference>